<reference evidence="2" key="1">
    <citation type="submission" date="2025-08" db="UniProtKB">
        <authorList>
            <consortium name="RefSeq"/>
        </authorList>
    </citation>
    <scope>IDENTIFICATION</scope>
    <source>
        <strain evidence="2">Tuebingen</strain>
        <tissue evidence="2">Fibroblasts and whole tissue</tissue>
    </source>
</reference>
<dbReference type="RefSeq" id="XP_073782007.1">
    <property type="nucleotide sequence ID" value="XM_073925906.1"/>
</dbReference>
<gene>
    <name evidence="2" type="primary">si:dkey-11o1.3</name>
</gene>
<accession>A0AC58HJ36</accession>
<organism evidence="1 2">
    <name type="scientific">Danio rerio</name>
    <name type="common">Zebrafish</name>
    <name type="synonym">Brachydanio rerio</name>
    <dbReference type="NCBI Taxonomy" id="7955"/>
    <lineage>
        <taxon>Eukaryota</taxon>
        <taxon>Metazoa</taxon>
        <taxon>Chordata</taxon>
        <taxon>Craniata</taxon>
        <taxon>Vertebrata</taxon>
        <taxon>Euteleostomi</taxon>
        <taxon>Actinopterygii</taxon>
        <taxon>Neopterygii</taxon>
        <taxon>Teleostei</taxon>
        <taxon>Ostariophysi</taxon>
        <taxon>Cypriniformes</taxon>
        <taxon>Danionidae</taxon>
        <taxon>Danioninae</taxon>
        <taxon>Danio</taxon>
    </lineage>
</organism>
<dbReference type="Proteomes" id="UP000000437">
    <property type="component" value="Chromosome 16"/>
</dbReference>
<sequence>MMVSHGLFWTLWMVTCFGECLGQDLQFPELNGAIGGSVRFTPNNPPSSIDVVTWHFGTTLILTGHPDSPSVSSVYRDRVSFDNNTLSLELLNLKMEDSGSYSLTVITSSANQLRGETSLQVFEIISNVTLTGPEEALIEGESSANFTSEGSGGTVTSVQWMKDNSPLSSSSRIIFSSENRSVSISPVERSDTGEYQCTYSNPVSSETAKLTLIINYGPDGVLIKGPDVVDLGVQVFLSCFANSEPSASFSWLFNGSNTGVTTDKFTIDKSDFTDSGEYICTAFNEFTNQRKADAHLLLVKAGGGGLSAGAIAGIVIGVLIAVSGICGLFVYLTKTNKIPKLNRKEKAQASGEPAKSKEETEPYYEELTNVQRTNGGRMAQGKNTSFKENEYVNVKHGPPKNS</sequence>
<evidence type="ECO:0000313" key="2">
    <source>
        <dbReference type="RefSeq" id="XP_073782007.1"/>
    </source>
</evidence>
<keyword evidence="1" id="KW-1185">Reference proteome</keyword>
<proteinExistence type="predicted"/>
<name>A0AC58HJ36_DANRE</name>
<evidence type="ECO:0000313" key="1">
    <source>
        <dbReference type="Proteomes" id="UP000000437"/>
    </source>
</evidence>
<protein>
    <submittedName>
        <fullName evidence="2">Cell adhesion molecule CEACAM6-like isoform X1</fullName>
    </submittedName>
</protein>